<dbReference type="EMBL" id="OU892281">
    <property type="protein sequence ID" value="CAG9768596.1"/>
    <property type="molecule type" value="Genomic_DNA"/>
</dbReference>
<feature type="chain" id="PRO_5040241032" description="SCP domain-containing protein" evidence="3">
    <location>
        <begin position="23"/>
        <end position="457"/>
    </location>
</feature>
<keyword evidence="6" id="KW-1185">Reference proteome</keyword>
<dbReference type="CDD" id="cd05380">
    <property type="entry name" value="CAP_euk"/>
    <property type="match status" value="1"/>
</dbReference>
<reference evidence="5" key="1">
    <citation type="submission" date="2022-01" db="EMBL/GenBank/DDBJ databases">
        <authorList>
            <person name="King R."/>
        </authorList>
    </citation>
    <scope>NUCLEOTIDE SEQUENCE</scope>
</reference>
<dbReference type="SUPFAM" id="SSF55797">
    <property type="entry name" value="PR-1-like"/>
    <property type="match status" value="1"/>
</dbReference>
<dbReference type="Pfam" id="PF00188">
    <property type="entry name" value="CAP"/>
    <property type="match status" value="1"/>
</dbReference>
<evidence type="ECO:0000313" key="5">
    <source>
        <dbReference type="EMBL" id="CAG9768596.1"/>
    </source>
</evidence>
<evidence type="ECO:0000313" key="6">
    <source>
        <dbReference type="Proteomes" id="UP001152799"/>
    </source>
</evidence>
<dbReference type="GO" id="GO:0005576">
    <property type="term" value="C:extracellular region"/>
    <property type="evidence" value="ECO:0007669"/>
    <property type="project" value="UniProtKB-SubCell"/>
</dbReference>
<dbReference type="Gene3D" id="3.40.33.10">
    <property type="entry name" value="CAP"/>
    <property type="match status" value="1"/>
</dbReference>
<protein>
    <recommendedName>
        <fullName evidence="4">SCP domain-containing protein</fullName>
    </recommendedName>
</protein>
<comment type="subcellular location">
    <subcellularLocation>
        <location evidence="1">Secreted</location>
    </subcellularLocation>
</comment>
<dbReference type="PRINTS" id="PR00838">
    <property type="entry name" value="V5ALLERGEN"/>
</dbReference>
<evidence type="ECO:0000256" key="3">
    <source>
        <dbReference type="SAM" id="SignalP"/>
    </source>
</evidence>
<dbReference type="Proteomes" id="UP001152799">
    <property type="component" value="Chromosome 5"/>
</dbReference>
<dbReference type="InterPro" id="IPR001283">
    <property type="entry name" value="CRISP-related"/>
</dbReference>
<dbReference type="InterPro" id="IPR035940">
    <property type="entry name" value="CAP_sf"/>
</dbReference>
<dbReference type="OrthoDB" id="43654at2759"/>
<accession>A0A9N9QK35</accession>
<evidence type="ECO:0000259" key="4">
    <source>
        <dbReference type="SMART" id="SM00198"/>
    </source>
</evidence>
<dbReference type="InterPro" id="IPR002413">
    <property type="entry name" value="V5_allergen-like"/>
</dbReference>
<dbReference type="PANTHER" id="PTHR10334">
    <property type="entry name" value="CYSTEINE-RICH SECRETORY PROTEIN-RELATED"/>
    <property type="match status" value="1"/>
</dbReference>
<keyword evidence="3" id="KW-0732">Signal</keyword>
<feature type="domain" description="SCP" evidence="4">
    <location>
        <begin position="58"/>
        <end position="231"/>
    </location>
</feature>
<gene>
    <name evidence="5" type="ORF">CEUTPL_LOCUS9124</name>
</gene>
<dbReference type="PRINTS" id="PR00837">
    <property type="entry name" value="V5TPXLIKE"/>
</dbReference>
<name>A0A9N9QK35_9CUCU</name>
<organism evidence="5 6">
    <name type="scientific">Ceutorhynchus assimilis</name>
    <name type="common">cabbage seed weevil</name>
    <dbReference type="NCBI Taxonomy" id="467358"/>
    <lineage>
        <taxon>Eukaryota</taxon>
        <taxon>Metazoa</taxon>
        <taxon>Ecdysozoa</taxon>
        <taxon>Arthropoda</taxon>
        <taxon>Hexapoda</taxon>
        <taxon>Insecta</taxon>
        <taxon>Pterygota</taxon>
        <taxon>Neoptera</taxon>
        <taxon>Endopterygota</taxon>
        <taxon>Coleoptera</taxon>
        <taxon>Polyphaga</taxon>
        <taxon>Cucujiformia</taxon>
        <taxon>Curculionidae</taxon>
        <taxon>Ceutorhynchinae</taxon>
        <taxon>Ceutorhynchus</taxon>
    </lineage>
</organism>
<evidence type="ECO:0000256" key="2">
    <source>
        <dbReference type="ARBA" id="ARBA00022525"/>
    </source>
</evidence>
<sequence length="457" mass="52098">MKTLLKINILIISISLFNPHLAFDYCELCKQGTHTICRYKEGPSENCMEYKKPEVTSKVKKYIVDIHNDIRNHVASGQETRGTLGRQPTASNMNILQWDDELAEIAQRWADQCLGLDDELQHDECRKTNRFDVGQNVLTALTPTLEVPEISILILNWYKQVENILPSDLETFSVIKRGQYIIGQYTQLIWAETKFLGCGIATFRNKNISNSKARYLHRLVCDYGPRGNVIGSSVYSKGAPCTKCPSAKCDSVKTSLCRAIEDSYKQNKSSTKVNPSFDLEVPISLFNTLSLGFILQNNLSEVINNVVEKVDIHYDPNNQNNNFITNNNADLKEILGLLTKIMLQLNLSKPLDFSSELKTSNILYSNKQIFRLDSGEIIVDDCRNHINQCQYYEDDNGAIQTVLKENILLPNNIMYKRIDGIWFHGRCRCNYVFRSNGVFVNCIKKLLILVTCLNLLI</sequence>
<keyword evidence="2" id="KW-0964">Secreted</keyword>
<dbReference type="InterPro" id="IPR014044">
    <property type="entry name" value="CAP_dom"/>
</dbReference>
<feature type="signal peptide" evidence="3">
    <location>
        <begin position="1"/>
        <end position="22"/>
    </location>
</feature>
<dbReference type="SMART" id="SM00198">
    <property type="entry name" value="SCP"/>
    <property type="match status" value="1"/>
</dbReference>
<dbReference type="AlphaFoldDB" id="A0A9N9QK35"/>
<proteinExistence type="predicted"/>
<evidence type="ECO:0000256" key="1">
    <source>
        <dbReference type="ARBA" id="ARBA00004613"/>
    </source>
</evidence>